<name>D5SIM1_STRCL</name>
<keyword evidence="5" id="KW-0963">Cytoplasm</keyword>
<evidence type="ECO:0000256" key="10">
    <source>
        <dbReference type="ARBA" id="ARBA00031323"/>
    </source>
</evidence>
<dbReference type="eggNOG" id="COG2518">
    <property type="taxonomic scope" value="Bacteria"/>
</dbReference>
<dbReference type="PANTHER" id="PTHR11579:SF0">
    <property type="entry name" value="PROTEIN-L-ISOASPARTATE(D-ASPARTATE) O-METHYLTRANSFERASE"/>
    <property type="match status" value="1"/>
</dbReference>
<protein>
    <recommendedName>
        <fullName evidence="4">Protein-L-isoaspartate O-methyltransferase</fullName>
        <ecNumber evidence="3">2.1.1.77</ecNumber>
    </recommendedName>
    <alternativeName>
        <fullName evidence="11">L-isoaspartyl protein carboxyl methyltransferase</fullName>
    </alternativeName>
    <alternativeName>
        <fullName evidence="9">Protein L-isoaspartyl methyltransferase</fullName>
    </alternativeName>
    <alternativeName>
        <fullName evidence="10">Protein-beta-aspartate methyltransferase</fullName>
    </alternativeName>
</protein>
<evidence type="ECO:0000256" key="3">
    <source>
        <dbReference type="ARBA" id="ARBA00011890"/>
    </source>
</evidence>
<comment type="similarity">
    <text evidence="2">Belongs to the methyltransferase superfamily. L-isoaspartyl/D-aspartyl protein methyltransferase family.</text>
</comment>
<dbReference type="EMBL" id="CM000914">
    <property type="protein sequence ID" value="EFG03764.2"/>
    <property type="molecule type" value="Genomic_DNA"/>
</dbReference>
<evidence type="ECO:0000256" key="8">
    <source>
        <dbReference type="ARBA" id="ARBA00022691"/>
    </source>
</evidence>
<dbReference type="RefSeq" id="WP_003963006.1">
    <property type="nucleotide sequence ID" value="NZ_CM000914.1"/>
</dbReference>
<dbReference type="SUPFAM" id="SSF53335">
    <property type="entry name" value="S-adenosyl-L-methionine-dependent methyltransferases"/>
    <property type="match status" value="1"/>
</dbReference>
<geneLocation type="plasmid" evidence="12 13">
    <name>pSCL4</name>
</geneLocation>
<evidence type="ECO:0000256" key="5">
    <source>
        <dbReference type="ARBA" id="ARBA00022490"/>
    </source>
</evidence>
<evidence type="ECO:0000256" key="1">
    <source>
        <dbReference type="ARBA" id="ARBA00004496"/>
    </source>
</evidence>
<accession>D5SIM1</accession>
<evidence type="ECO:0000313" key="13">
    <source>
        <dbReference type="Proteomes" id="UP000002357"/>
    </source>
</evidence>
<evidence type="ECO:0000256" key="4">
    <source>
        <dbReference type="ARBA" id="ARBA00013346"/>
    </source>
</evidence>
<dbReference type="InterPro" id="IPR000682">
    <property type="entry name" value="PCMT"/>
</dbReference>
<keyword evidence="8" id="KW-0949">S-adenosyl-L-methionine</keyword>
<dbReference type="InterPro" id="IPR029063">
    <property type="entry name" value="SAM-dependent_MTases_sf"/>
</dbReference>
<evidence type="ECO:0000256" key="7">
    <source>
        <dbReference type="ARBA" id="ARBA00022679"/>
    </source>
</evidence>
<keyword evidence="13" id="KW-1185">Reference proteome</keyword>
<dbReference type="GeneID" id="93733466"/>
<evidence type="ECO:0000256" key="2">
    <source>
        <dbReference type="ARBA" id="ARBA00005369"/>
    </source>
</evidence>
<keyword evidence="12" id="KW-0614">Plasmid</keyword>
<sequence length="394" mass="43094">MHRTSPDWERHAARMADATVRPESRWHRPLATTARHLFVPRWWTWTHSEREGRWAYELHDGPSAPEAWMNSAYDRHTTLTTRVGRHHADHATPGTLIPETRPTSSSTLPRLVVEMYRHAVIADDSRTLVTCGSGYGTALACRRLGADRVTSVDVDPYLVQAARERLDAIGHRPRLEVCDVTGELPGSFDRIVSTVSVETIPASWLTALAPGGRLVTTLARTGLVIVADKTADGGATGQVAPEAAAFMSTRHGDDYPPGPDNTVLWTTARTAEGDSVTTGRYPVMRVNDAWDVRSTLELMVPGVEHRMDDSPGGARTAYMLHPDGSWARAAAAGPRDLPTVHQGGPRRLWDELDKIRTWLVIDGDLPVAGAAVTIDPDGTCHLNRSGWTATIGAR</sequence>
<reference evidence="12 13" key="1">
    <citation type="journal article" date="2010" name="Genome Biol. Evol.">
        <title>The sequence of a 1.8-mb bacterial linear plasmid reveals a rich evolutionary reservoir of secondary metabolic pathways.</title>
        <authorList>
            <person name="Medema M.H."/>
            <person name="Trefzer A."/>
            <person name="Kovalchuk A."/>
            <person name="van den Berg M."/>
            <person name="Mueller U."/>
            <person name="Heijne W."/>
            <person name="Wu L."/>
            <person name="Alam M.T."/>
            <person name="Ronning C.M."/>
            <person name="Nierman W.C."/>
            <person name="Bovenberg R.A.L."/>
            <person name="Breitling R."/>
            <person name="Takano E."/>
        </authorList>
    </citation>
    <scope>NUCLEOTIDE SEQUENCE [LARGE SCALE GENOMIC DNA]</scope>
    <source>
        <strain evidence="13">ATCC 27064 / DSM 738 / JCM 4710 / NBRC 13307 / NCIMB 12785 / NRRL 3585 / VKM Ac-602</strain>
        <plasmid evidence="12">pSCL4</plasmid>
    </source>
</reference>
<evidence type="ECO:0000313" key="12">
    <source>
        <dbReference type="EMBL" id="EFG03764.2"/>
    </source>
</evidence>
<dbReference type="GO" id="GO:0032259">
    <property type="term" value="P:methylation"/>
    <property type="evidence" value="ECO:0007669"/>
    <property type="project" value="UniProtKB-KW"/>
</dbReference>
<dbReference type="OrthoDB" id="3450072at2"/>
<dbReference type="Gene3D" id="3.40.50.150">
    <property type="entry name" value="Vaccinia Virus protein VP39"/>
    <property type="match status" value="1"/>
</dbReference>
<dbReference type="Proteomes" id="UP000002357">
    <property type="component" value="Plasmid pSCL4"/>
</dbReference>
<organism evidence="12 13">
    <name type="scientific">Streptomyces clavuligerus</name>
    <dbReference type="NCBI Taxonomy" id="1901"/>
    <lineage>
        <taxon>Bacteria</taxon>
        <taxon>Bacillati</taxon>
        <taxon>Actinomycetota</taxon>
        <taxon>Actinomycetes</taxon>
        <taxon>Kitasatosporales</taxon>
        <taxon>Streptomycetaceae</taxon>
        <taxon>Streptomyces</taxon>
    </lineage>
</organism>
<evidence type="ECO:0000256" key="6">
    <source>
        <dbReference type="ARBA" id="ARBA00022603"/>
    </source>
</evidence>
<dbReference type="CDD" id="cd02440">
    <property type="entry name" value="AdoMet_MTases"/>
    <property type="match status" value="1"/>
</dbReference>
<keyword evidence="6 12" id="KW-0489">Methyltransferase</keyword>
<dbReference type="Pfam" id="PF01135">
    <property type="entry name" value="PCMT"/>
    <property type="match status" value="1"/>
</dbReference>
<dbReference type="EC" id="2.1.1.77" evidence="3"/>
<dbReference type="GO" id="GO:0004719">
    <property type="term" value="F:protein-L-isoaspartate (D-aspartate) O-methyltransferase activity"/>
    <property type="evidence" value="ECO:0007669"/>
    <property type="project" value="UniProtKB-EC"/>
</dbReference>
<evidence type="ECO:0000256" key="9">
    <source>
        <dbReference type="ARBA" id="ARBA00030757"/>
    </source>
</evidence>
<evidence type="ECO:0000256" key="11">
    <source>
        <dbReference type="ARBA" id="ARBA00031350"/>
    </source>
</evidence>
<proteinExistence type="inferred from homology"/>
<keyword evidence="7 12" id="KW-0808">Transferase</keyword>
<gene>
    <name evidence="12" type="ORF">SCLAV_p0273</name>
</gene>
<dbReference type="AlphaFoldDB" id="D5SIM1"/>
<dbReference type="PANTHER" id="PTHR11579">
    <property type="entry name" value="PROTEIN-L-ISOASPARTATE O-METHYLTRANSFERASE"/>
    <property type="match status" value="1"/>
</dbReference>
<dbReference type="GO" id="GO:0005737">
    <property type="term" value="C:cytoplasm"/>
    <property type="evidence" value="ECO:0007669"/>
    <property type="project" value="UniProtKB-SubCell"/>
</dbReference>
<comment type="subcellular location">
    <subcellularLocation>
        <location evidence="1">Cytoplasm</location>
    </subcellularLocation>
</comment>